<comment type="caution">
    <text evidence="4">The sequence shown here is derived from an EMBL/GenBank/DDBJ whole genome shotgun (WGS) entry which is preliminary data.</text>
</comment>
<dbReference type="Pfam" id="PF17919">
    <property type="entry name" value="RT_RNaseH_2"/>
    <property type="match status" value="1"/>
</dbReference>
<evidence type="ECO:0000256" key="2">
    <source>
        <dbReference type="SAM" id="MobiDB-lite"/>
    </source>
</evidence>
<keyword evidence="5" id="KW-1185">Reference proteome</keyword>
<dbReference type="InterPro" id="IPR043502">
    <property type="entry name" value="DNA/RNA_pol_sf"/>
</dbReference>
<dbReference type="Proteomes" id="UP000198211">
    <property type="component" value="Unassembled WGS sequence"/>
</dbReference>
<dbReference type="OrthoDB" id="112117at2759"/>
<dbReference type="InterPro" id="IPR001584">
    <property type="entry name" value="Integrase_cat-core"/>
</dbReference>
<name>A0A225WBK8_9STRA</name>
<dbReference type="PROSITE" id="PS50994">
    <property type="entry name" value="INTEGRASE"/>
    <property type="match status" value="1"/>
</dbReference>
<dbReference type="EMBL" id="NBNE01001388">
    <property type="protein sequence ID" value="OWZ14220.1"/>
    <property type="molecule type" value="Genomic_DNA"/>
</dbReference>
<dbReference type="InterPro" id="IPR050951">
    <property type="entry name" value="Retrovirus_Pol_polyprotein"/>
</dbReference>
<evidence type="ECO:0000256" key="1">
    <source>
        <dbReference type="ARBA" id="ARBA00023268"/>
    </source>
</evidence>
<dbReference type="AlphaFoldDB" id="A0A225WBK8"/>
<dbReference type="GO" id="GO:0015074">
    <property type="term" value="P:DNA integration"/>
    <property type="evidence" value="ECO:0007669"/>
    <property type="project" value="InterPro"/>
</dbReference>
<dbReference type="Gene3D" id="3.30.420.10">
    <property type="entry name" value="Ribonuclease H-like superfamily/Ribonuclease H"/>
    <property type="match status" value="1"/>
</dbReference>
<reference evidence="5" key="1">
    <citation type="submission" date="2017-03" db="EMBL/GenBank/DDBJ databases">
        <title>Phytopthora megakarya and P. palmivora, two closely related causual agents of cacao black pod achieved similar genome size and gene model numbers by different mechanisms.</title>
        <authorList>
            <person name="Ali S."/>
            <person name="Shao J."/>
            <person name="Larry D.J."/>
            <person name="Kronmiller B."/>
            <person name="Shen D."/>
            <person name="Strem M.D."/>
            <person name="Melnick R.L."/>
            <person name="Guiltinan M.J."/>
            <person name="Tyler B.M."/>
            <person name="Meinhardt L.W."/>
            <person name="Bailey B.A."/>
        </authorList>
    </citation>
    <scope>NUCLEOTIDE SEQUENCE [LARGE SCALE GENOMIC DNA]</scope>
    <source>
        <strain evidence="5">zdho120</strain>
    </source>
</reference>
<dbReference type="PANTHER" id="PTHR37984:SF5">
    <property type="entry name" value="PROTEIN NYNRIN-LIKE"/>
    <property type="match status" value="1"/>
</dbReference>
<dbReference type="GO" id="GO:0003676">
    <property type="term" value="F:nucleic acid binding"/>
    <property type="evidence" value="ECO:0007669"/>
    <property type="project" value="InterPro"/>
</dbReference>
<dbReference type="GO" id="GO:0003964">
    <property type="term" value="F:RNA-directed DNA polymerase activity"/>
    <property type="evidence" value="ECO:0007669"/>
    <property type="project" value="UniProtKB-KW"/>
</dbReference>
<dbReference type="GO" id="GO:0004519">
    <property type="term" value="F:endonuclease activity"/>
    <property type="evidence" value="ECO:0007669"/>
    <property type="project" value="UniProtKB-KW"/>
</dbReference>
<accession>A0A225WBK8</accession>
<gene>
    <name evidence="4" type="ORF">PHMEG_00012332</name>
</gene>
<evidence type="ECO:0000313" key="5">
    <source>
        <dbReference type="Proteomes" id="UP000198211"/>
    </source>
</evidence>
<organism evidence="4 5">
    <name type="scientific">Phytophthora megakarya</name>
    <dbReference type="NCBI Taxonomy" id="4795"/>
    <lineage>
        <taxon>Eukaryota</taxon>
        <taxon>Sar</taxon>
        <taxon>Stramenopiles</taxon>
        <taxon>Oomycota</taxon>
        <taxon>Peronosporomycetes</taxon>
        <taxon>Peronosporales</taxon>
        <taxon>Peronosporaceae</taxon>
        <taxon>Phytophthora</taxon>
    </lineage>
</organism>
<dbReference type="GO" id="GO:0016787">
    <property type="term" value="F:hydrolase activity"/>
    <property type="evidence" value="ECO:0007669"/>
    <property type="project" value="UniProtKB-KW"/>
</dbReference>
<feature type="region of interest" description="Disordered" evidence="2">
    <location>
        <begin position="634"/>
        <end position="679"/>
    </location>
</feature>
<dbReference type="InterPro" id="IPR036397">
    <property type="entry name" value="RNaseH_sf"/>
</dbReference>
<keyword evidence="1" id="KW-0511">Multifunctional enzyme</keyword>
<feature type="region of interest" description="Disordered" evidence="2">
    <location>
        <begin position="519"/>
        <end position="538"/>
    </location>
</feature>
<dbReference type="InterPro" id="IPR012337">
    <property type="entry name" value="RNaseH-like_sf"/>
</dbReference>
<dbReference type="SUPFAM" id="SSF53098">
    <property type="entry name" value="Ribonuclease H-like"/>
    <property type="match status" value="2"/>
</dbReference>
<dbReference type="SUPFAM" id="SSF56672">
    <property type="entry name" value="DNA/RNA polymerases"/>
    <property type="match status" value="1"/>
</dbReference>
<dbReference type="InterPro" id="IPR041577">
    <property type="entry name" value="RT_RNaseH_2"/>
</dbReference>
<evidence type="ECO:0000313" key="4">
    <source>
        <dbReference type="EMBL" id="OWZ14220.1"/>
    </source>
</evidence>
<sequence>MVPTVMESRTGKRVCVRLTNVSDGTARCYNHSSVVLRIPKGELPREVRYVRLDSSKYNEWQVLAYAEGRNDTLLRKEKGLYEGWLAEQPPARVHLTFQGQMKGYDMNSHYNVRMRDESEASVAAGVDDETGEESYTHPTELSDVGNDEKDPAEDSVDMLDLTYISVMHEIEAEITAGNQDTDEDDFAVHAAALYQLKEEDFESGGDLSVARQSFARLQQKIDDAPILRHFERQKEVHVTLFANKWALSSTLMQEHESKMHPVRLCGRVLKEAEMNYHPAEKEVLALLLLLKTCYTQLTGRTIHVYTRFSTLEWVHTSKSLFRQTTQFAVMLSPWHLVATRVKENDYSFAQLLQAGLTSFVDLEDSLATVTSPTMGSSTVRMYPQLLYVRLPRSYNGPVVSFKRISQNREIRSAYLEATTVNMAEYSGMNNGVQAALDIGATDLVIVGDSRLAIQQSLMVIAWYVMGKAVPETTALRVGQAFEECVYRRFGAPSLIRHDRDPRFMSEAFQSFPEMMQSRSRETLSYRPQANGQQERSDKTVMQSVRVYAEDPLQQDWDEITEKLIFAINNSMDTTTLFLVHGWDAQSTLMAMSSSLKRGLGRQSDALAWRREVNRQQEIAWKMAKEYQTTEKARRAKKHNESLRGREKCTVPGTGRTVTLSDEQPATGAVTDDSDSNATGATKSLFEVGGRVWLYMERAKTGLTKKLAHRWHGPFRVKRKVEEFAYKLEIPDRSA</sequence>
<feature type="compositionally biased region" description="Basic and acidic residues" evidence="2">
    <location>
        <begin position="634"/>
        <end position="648"/>
    </location>
</feature>
<evidence type="ECO:0000259" key="3">
    <source>
        <dbReference type="PROSITE" id="PS50994"/>
    </source>
</evidence>
<proteinExistence type="predicted"/>
<protein>
    <recommendedName>
        <fullName evidence="3">Integrase catalytic domain-containing protein</fullName>
    </recommendedName>
</protein>
<feature type="region of interest" description="Disordered" evidence="2">
    <location>
        <begin position="117"/>
        <end position="153"/>
    </location>
</feature>
<dbReference type="PANTHER" id="PTHR37984">
    <property type="entry name" value="PROTEIN CBG26694"/>
    <property type="match status" value="1"/>
</dbReference>
<feature type="domain" description="Integrase catalytic" evidence="3">
    <location>
        <begin position="430"/>
        <end position="595"/>
    </location>
</feature>